<dbReference type="RefSeq" id="WP_075130284.1">
    <property type="nucleotide sequence ID" value="NZ_MSIE01000112.1"/>
</dbReference>
<dbReference type="EMBL" id="MSIE01000112">
    <property type="protein sequence ID" value="OLF06895.1"/>
    <property type="molecule type" value="Genomic_DNA"/>
</dbReference>
<proteinExistence type="predicted"/>
<comment type="caution">
    <text evidence="3">The sequence shown here is derived from an EMBL/GenBank/DDBJ whole genome shotgun (WGS) entry which is preliminary data.</text>
</comment>
<dbReference type="OrthoDB" id="5402373at2"/>
<evidence type="ECO:0000313" key="3">
    <source>
        <dbReference type="EMBL" id="OLF06895.1"/>
    </source>
</evidence>
<dbReference type="Gene3D" id="3.40.1550.10">
    <property type="entry name" value="CheC-like"/>
    <property type="match status" value="1"/>
</dbReference>
<dbReference type="Pfam" id="PF13690">
    <property type="entry name" value="CheX"/>
    <property type="match status" value="1"/>
</dbReference>
<protein>
    <submittedName>
        <fullName evidence="3">Chemotaxis protein CheX</fullName>
    </submittedName>
</protein>
<evidence type="ECO:0000256" key="1">
    <source>
        <dbReference type="ARBA" id="ARBA00022500"/>
    </source>
</evidence>
<reference evidence="3 4" key="1">
    <citation type="submission" date="2016-12" db="EMBL/GenBank/DDBJ databases">
        <title>The draft genome sequence of Actinophytocola sp. 11-183.</title>
        <authorList>
            <person name="Wang W."/>
            <person name="Yuan L."/>
        </authorList>
    </citation>
    <scope>NUCLEOTIDE SEQUENCE [LARGE SCALE GENOMIC DNA]</scope>
    <source>
        <strain evidence="3 4">11-183</strain>
    </source>
</reference>
<dbReference type="InterPro" id="IPR028976">
    <property type="entry name" value="CheC-like_sf"/>
</dbReference>
<organism evidence="3 4">
    <name type="scientific">Actinophytocola xanthii</name>
    <dbReference type="NCBI Taxonomy" id="1912961"/>
    <lineage>
        <taxon>Bacteria</taxon>
        <taxon>Bacillati</taxon>
        <taxon>Actinomycetota</taxon>
        <taxon>Actinomycetes</taxon>
        <taxon>Pseudonocardiales</taxon>
        <taxon>Pseudonocardiaceae</taxon>
    </lineage>
</organism>
<dbReference type="SUPFAM" id="SSF103039">
    <property type="entry name" value="CheC-like"/>
    <property type="match status" value="1"/>
</dbReference>
<keyword evidence="1" id="KW-0145">Chemotaxis</keyword>
<dbReference type="GO" id="GO:0006935">
    <property type="term" value="P:chemotaxis"/>
    <property type="evidence" value="ECO:0007669"/>
    <property type="project" value="UniProtKB-KW"/>
</dbReference>
<dbReference type="Proteomes" id="UP000185596">
    <property type="component" value="Unassembled WGS sequence"/>
</dbReference>
<sequence length="160" mass="17403">MSDQAVLPTTNDLEDIAGQVWAAFLDDGHEVVPSEDQQAPFDLSASVAIMGAFEGHVIVQCTTQASRDVASVLFEMPTEEVSEAEIGDALGELANVLGGNLKSMLPGPSTMSLPRVAETTHEHWPSTVEICRTVVTWRDEQFTLLLLSSDQQHRLERDVA</sequence>
<gene>
    <name evidence="3" type="ORF">BU204_36040</name>
</gene>
<accession>A0A1Q8BXS9</accession>
<keyword evidence="4" id="KW-1185">Reference proteome</keyword>
<evidence type="ECO:0000259" key="2">
    <source>
        <dbReference type="Pfam" id="PF13690"/>
    </source>
</evidence>
<name>A0A1Q8BXS9_9PSEU</name>
<dbReference type="STRING" id="1912961.BU204_36040"/>
<dbReference type="InterPro" id="IPR028051">
    <property type="entry name" value="CheX-like_dom"/>
</dbReference>
<evidence type="ECO:0000313" key="4">
    <source>
        <dbReference type="Proteomes" id="UP000185596"/>
    </source>
</evidence>
<dbReference type="AlphaFoldDB" id="A0A1Q8BXS9"/>
<feature type="domain" description="Chemotaxis phosphatase CheX-like" evidence="2">
    <location>
        <begin position="44"/>
        <end position="121"/>
    </location>
</feature>